<keyword evidence="3" id="KW-1185">Reference proteome</keyword>
<name>A0A0C9ZTF1_9AGAM</name>
<accession>A0A0C9ZTF1</accession>
<evidence type="ECO:0000313" key="2">
    <source>
        <dbReference type="EMBL" id="KIK32586.1"/>
    </source>
</evidence>
<reference evidence="2 3" key="1">
    <citation type="submission" date="2014-04" db="EMBL/GenBank/DDBJ databases">
        <authorList>
            <consortium name="DOE Joint Genome Institute"/>
            <person name="Kuo A."/>
            <person name="Ruytinx J."/>
            <person name="Rineau F."/>
            <person name="Colpaert J."/>
            <person name="Kohler A."/>
            <person name="Nagy L.G."/>
            <person name="Floudas D."/>
            <person name="Copeland A."/>
            <person name="Barry K.W."/>
            <person name="Cichocki N."/>
            <person name="Veneault-Fourrey C."/>
            <person name="LaButti K."/>
            <person name="Lindquist E.A."/>
            <person name="Lipzen A."/>
            <person name="Lundell T."/>
            <person name="Morin E."/>
            <person name="Murat C."/>
            <person name="Sun H."/>
            <person name="Tunlid A."/>
            <person name="Henrissat B."/>
            <person name="Grigoriev I.V."/>
            <person name="Hibbett D.S."/>
            <person name="Martin F."/>
            <person name="Nordberg H.P."/>
            <person name="Cantor M.N."/>
            <person name="Hua S.X."/>
        </authorList>
    </citation>
    <scope>NUCLEOTIDE SEQUENCE [LARGE SCALE GENOMIC DNA]</scope>
    <source>
        <strain evidence="2 3">UH-Slu-Lm8-n1</strain>
    </source>
</reference>
<organism evidence="2 3">
    <name type="scientific">Suillus luteus UH-Slu-Lm8-n1</name>
    <dbReference type="NCBI Taxonomy" id="930992"/>
    <lineage>
        <taxon>Eukaryota</taxon>
        <taxon>Fungi</taxon>
        <taxon>Dikarya</taxon>
        <taxon>Basidiomycota</taxon>
        <taxon>Agaricomycotina</taxon>
        <taxon>Agaricomycetes</taxon>
        <taxon>Agaricomycetidae</taxon>
        <taxon>Boletales</taxon>
        <taxon>Suillineae</taxon>
        <taxon>Suillaceae</taxon>
        <taxon>Suillus</taxon>
    </lineage>
</organism>
<dbReference type="EMBL" id="KN836181">
    <property type="protein sequence ID" value="KIK32586.1"/>
    <property type="molecule type" value="Genomic_DNA"/>
</dbReference>
<dbReference type="HOGENOM" id="CLU_2499370_0_0_1"/>
<evidence type="ECO:0000313" key="3">
    <source>
        <dbReference type="Proteomes" id="UP000054485"/>
    </source>
</evidence>
<feature type="region of interest" description="Disordered" evidence="1">
    <location>
        <begin position="1"/>
        <end position="42"/>
    </location>
</feature>
<sequence>MPHPPQHPINAPSIPLPQSGAAPSHMGQLSRPPNPDSDLSAGPETYLVYCADEINRTSSRERLRSLARRASLCVFHSCNCFPSPLSIFCTEELSREKEKNASR</sequence>
<protein>
    <submittedName>
        <fullName evidence="2">Uncharacterized protein</fullName>
    </submittedName>
</protein>
<dbReference type="InParanoid" id="A0A0C9ZTF1"/>
<reference evidence="3" key="2">
    <citation type="submission" date="2015-01" db="EMBL/GenBank/DDBJ databases">
        <title>Evolutionary Origins and Diversification of the Mycorrhizal Mutualists.</title>
        <authorList>
            <consortium name="DOE Joint Genome Institute"/>
            <consortium name="Mycorrhizal Genomics Consortium"/>
            <person name="Kohler A."/>
            <person name="Kuo A."/>
            <person name="Nagy L.G."/>
            <person name="Floudas D."/>
            <person name="Copeland A."/>
            <person name="Barry K.W."/>
            <person name="Cichocki N."/>
            <person name="Veneault-Fourrey C."/>
            <person name="LaButti K."/>
            <person name="Lindquist E.A."/>
            <person name="Lipzen A."/>
            <person name="Lundell T."/>
            <person name="Morin E."/>
            <person name="Murat C."/>
            <person name="Riley R."/>
            <person name="Ohm R."/>
            <person name="Sun H."/>
            <person name="Tunlid A."/>
            <person name="Henrissat B."/>
            <person name="Grigoriev I.V."/>
            <person name="Hibbett D.S."/>
            <person name="Martin F."/>
        </authorList>
    </citation>
    <scope>NUCLEOTIDE SEQUENCE [LARGE SCALE GENOMIC DNA]</scope>
    <source>
        <strain evidence="3">UH-Slu-Lm8-n1</strain>
    </source>
</reference>
<evidence type="ECO:0000256" key="1">
    <source>
        <dbReference type="SAM" id="MobiDB-lite"/>
    </source>
</evidence>
<dbReference type="Proteomes" id="UP000054485">
    <property type="component" value="Unassembled WGS sequence"/>
</dbReference>
<dbReference type="AlphaFoldDB" id="A0A0C9ZTF1"/>
<gene>
    <name evidence="2" type="ORF">CY34DRAFT_140091</name>
</gene>
<proteinExistence type="predicted"/>